<evidence type="ECO:0000313" key="3">
    <source>
        <dbReference type="EMBL" id="MDO4841272.1"/>
    </source>
</evidence>
<protein>
    <submittedName>
        <fullName evidence="3">CMP-2-keto-3-deoxyoctulosonic acid synthetase</fullName>
    </submittedName>
</protein>
<keyword evidence="2" id="KW-0472">Membrane</keyword>
<keyword evidence="4" id="KW-1185">Reference proteome</keyword>
<evidence type="ECO:0000256" key="1">
    <source>
        <dbReference type="SAM" id="Coils"/>
    </source>
</evidence>
<gene>
    <name evidence="3" type="ORF">Q3982_01150</name>
</gene>
<dbReference type="AlphaFoldDB" id="A0AA43UAT3"/>
<comment type="caution">
    <text evidence="3">The sequence shown here is derived from an EMBL/GenBank/DDBJ whole genome shotgun (WGS) entry which is preliminary data.</text>
</comment>
<keyword evidence="2" id="KW-0812">Transmembrane</keyword>
<dbReference type="Proteomes" id="UP001168575">
    <property type="component" value="Unassembled WGS sequence"/>
</dbReference>
<reference evidence="3" key="1">
    <citation type="submission" date="2023-07" db="EMBL/GenBank/DDBJ databases">
        <title>Between Cages and Wild: Unraveling the Impact of Captivity on Animal Microbiomes and Antimicrobial Resistance.</title>
        <authorList>
            <person name="Schmartz G.P."/>
            <person name="Rehner J."/>
            <person name="Schuff M.J."/>
            <person name="Becker S.L."/>
            <person name="Kravczyk M."/>
            <person name="Gurevich A."/>
            <person name="Francke R."/>
            <person name="Mueller R."/>
            <person name="Keller V."/>
            <person name="Keller A."/>
        </authorList>
    </citation>
    <scope>NUCLEOTIDE SEQUENCE</scope>
    <source>
        <strain evidence="3">S12M_St_49</strain>
    </source>
</reference>
<evidence type="ECO:0000256" key="2">
    <source>
        <dbReference type="SAM" id="Phobius"/>
    </source>
</evidence>
<evidence type="ECO:0000313" key="4">
    <source>
        <dbReference type="Proteomes" id="UP001168575"/>
    </source>
</evidence>
<sequence>MKAKVTNRKSVASQRTLFGIIAIAFCVVCAVVLISVLGVSYAGAFNFGEPEQKIEDKAASEQVEFVETKTTETDTLQTSSKRDVSALYQNIKDEEDEKARIEAEKKRAHDEECIAKGVANKAAAGNPSDGVDFTVGRDAFVKEWGARIDAYLSGSTLAGYGEKFADAAFENGIDPRVSAAISNTESTKGANCFRSHNAWGWMGDTVWDSWETAIYAHAKGFADGYGYTVTLAGAQKYCPPTYQDWYSKTTAQIALI</sequence>
<keyword evidence="1" id="KW-0175">Coiled coil</keyword>
<name>A0AA43UAT3_9ACTN</name>
<accession>A0AA43UAT3</accession>
<organism evidence="3 4">
    <name type="scientific">Phoenicibacter congonensis</name>
    <dbReference type="NCBI Taxonomy" id="1944646"/>
    <lineage>
        <taxon>Bacteria</taxon>
        <taxon>Bacillati</taxon>
        <taxon>Actinomycetota</taxon>
        <taxon>Coriobacteriia</taxon>
        <taxon>Eggerthellales</taxon>
        <taxon>Eggerthellaceae</taxon>
        <taxon>Phoenicibacter</taxon>
    </lineage>
</organism>
<proteinExistence type="predicted"/>
<feature type="coiled-coil region" evidence="1">
    <location>
        <begin position="84"/>
        <end position="111"/>
    </location>
</feature>
<dbReference type="EMBL" id="JAUMVS010000008">
    <property type="protein sequence ID" value="MDO4841272.1"/>
    <property type="molecule type" value="Genomic_DNA"/>
</dbReference>
<keyword evidence="2" id="KW-1133">Transmembrane helix</keyword>
<feature type="transmembrane region" description="Helical" evidence="2">
    <location>
        <begin position="20"/>
        <end position="44"/>
    </location>
</feature>